<keyword evidence="2" id="KW-0812">Transmembrane</keyword>
<keyword evidence="2" id="KW-0472">Membrane</keyword>
<keyword evidence="2" id="KW-1133">Transmembrane helix</keyword>
<dbReference type="EMBL" id="RKHQ01000002">
    <property type="protein sequence ID" value="ROR93660.1"/>
    <property type="molecule type" value="Genomic_DNA"/>
</dbReference>
<dbReference type="OrthoDB" id="4991336at2"/>
<dbReference type="GO" id="GO:0005975">
    <property type="term" value="P:carbohydrate metabolic process"/>
    <property type="evidence" value="ECO:0007669"/>
    <property type="project" value="UniProtKB-ARBA"/>
</dbReference>
<proteinExistence type="predicted"/>
<evidence type="ECO:0000256" key="2">
    <source>
        <dbReference type="SAM" id="Phobius"/>
    </source>
</evidence>
<comment type="caution">
    <text evidence="4">The sequence shown here is derived from an EMBL/GenBank/DDBJ whole genome shotgun (WGS) entry which is preliminary data.</text>
</comment>
<dbReference type="Proteomes" id="UP000275356">
    <property type="component" value="Unassembled WGS sequence"/>
</dbReference>
<dbReference type="SUPFAM" id="SSF49313">
    <property type="entry name" value="Cadherin-like"/>
    <property type="match status" value="1"/>
</dbReference>
<dbReference type="GO" id="GO:0016020">
    <property type="term" value="C:membrane"/>
    <property type="evidence" value="ECO:0007669"/>
    <property type="project" value="InterPro"/>
</dbReference>
<feature type="signal peptide" evidence="3">
    <location>
        <begin position="1"/>
        <end position="33"/>
    </location>
</feature>
<dbReference type="GO" id="GO:0005509">
    <property type="term" value="F:calcium ion binding"/>
    <property type="evidence" value="ECO:0007669"/>
    <property type="project" value="InterPro"/>
</dbReference>
<feature type="compositionally biased region" description="Pro residues" evidence="1">
    <location>
        <begin position="378"/>
        <end position="407"/>
    </location>
</feature>
<dbReference type="InterPro" id="IPR015919">
    <property type="entry name" value="Cadherin-like_sf"/>
</dbReference>
<evidence type="ECO:0000313" key="5">
    <source>
        <dbReference type="Proteomes" id="UP000275356"/>
    </source>
</evidence>
<gene>
    <name evidence="4" type="ORF">EDD28_3082</name>
</gene>
<accession>A0A3N2D1J7</accession>
<keyword evidence="5" id="KW-1185">Reference proteome</keyword>
<evidence type="ECO:0000256" key="1">
    <source>
        <dbReference type="SAM" id="MobiDB-lite"/>
    </source>
</evidence>
<evidence type="ECO:0000313" key="4">
    <source>
        <dbReference type="EMBL" id="ROR93660.1"/>
    </source>
</evidence>
<feature type="chain" id="PRO_5017947116" evidence="3">
    <location>
        <begin position="34"/>
        <end position="466"/>
    </location>
</feature>
<dbReference type="Pfam" id="PF05345">
    <property type="entry name" value="He_PIG"/>
    <property type="match status" value="1"/>
</dbReference>
<evidence type="ECO:0000256" key="3">
    <source>
        <dbReference type="SAM" id="SignalP"/>
    </source>
</evidence>
<reference evidence="4 5" key="1">
    <citation type="submission" date="2018-11" db="EMBL/GenBank/DDBJ databases">
        <title>Sequencing the genomes of 1000 actinobacteria strains.</title>
        <authorList>
            <person name="Klenk H.-P."/>
        </authorList>
    </citation>
    <scope>NUCLEOTIDE SEQUENCE [LARGE SCALE GENOMIC DNA]</scope>
    <source>
        <strain evidence="4 5">DSM 13521</strain>
    </source>
</reference>
<sequence length="466" mass="47001">MDRTMRDRARRTGGAAALLAALAAVGTGATAGAATDSPPFNQDGLTATFEVGCFFTTWENGDPIMVPDDSDDGAHPADPANPDDVAYLLANPPWWFAESMTAVGEPDYPFQVAVDVAVGTGEQRLPGNPMPGGAFPEPWGSELVLVLPSAVSHVIREKAYDDGLVGDVTAHAAFTGDAGYSRFTVPIDSDPFPLGTADDPVVPIDGVGPIELATLGLWADIDIPSSWTGTTLDLVFGGANAVQVSVATVQRAEPGTPHYRLNLSCFPNGAGGSTPEWITVGTVIGNHVAQPPSITTATLPDATVGTPYAATVEVEGTSPIELSVTGGALPPGLTLDPVSGLISGAPTAAGSYPVAITAANEAGEVAREYVIVVVPAATPEPSPEPSTDPSGEPTPTPEPTTPSPEPTTTPSAAPTIPSAGATPSPVPTYSTLAWTGGGSPVGGLVAGGVLLAAGTGALVLRRRALV</sequence>
<dbReference type="InterPro" id="IPR013783">
    <property type="entry name" value="Ig-like_fold"/>
</dbReference>
<feature type="transmembrane region" description="Helical" evidence="2">
    <location>
        <begin position="441"/>
        <end position="460"/>
    </location>
</feature>
<dbReference type="AlphaFoldDB" id="A0A3N2D1J7"/>
<name>A0A3N2D1J7_9MICO</name>
<dbReference type="Gene3D" id="2.60.40.10">
    <property type="entry name" value="Immunoglobulins"/>
    <property type="match status" value="1"/>
</dbReference>
<dbReference type="RefSeq" id="WP_123740588.1">
    <property type="nucleotide sequence ID" value="NZ_RKHQ01000002.1"/>
</dbReference>
<organism evidence="4 5">
    <name type="scientific">Salana multivorans</name>
    <dbReference type="NCBI Taxonomy" id="120377"/>
    <lineage>
        <taxon>Bacteria</taxon>
        <taxon>Bacillati</taxon>
        <taxon>Actinomycetota</taxon>
        <taxon>Actinomycetes</taxon>
        <taxon>Micrococcales</taxon>
        <taxon>Beutenbergiaceae</taxon>
        <taxon>Salana</taxon>
    </lineage>
</organism>
<protein>
    <submittedName>
        <fullName evidence="4">Putative Ig domain-containing protein</fullName>
    </submittedName>
</protein>
<feature type="region of interest" description="Disordered" evidence="1">
    <location>
        <begin position="377"/>
        <end position="425"/>
    </location>
</feature>
<keyword evidence="3" id="KW-0732">Signal</keyword>
<feature type="compositionally biased region" description="Low complexity" evidence="1">
    <location>
        <begin position="408"/>
        <end position="423"/>
    </location>
</feature>